<feature type="domain" description="PepSY" evidence="2">
    <location>
        <begin position="27"/>
        <end position="104"/>
    </location>
</feature>
<dbReference type="InterPro" id="IPR025711">
    <property type="entry name" value="PepSY"/>
</dbReference>
<dbReference type="AlphaFoldDB" id="C4ZL81"/>
<keyword evidence="5" id="KW-1185">Reference proteome</keyword>
<reference evidence="4 6" key="3">
    <citation type="submission" date="2018-09" db="EMBL/GenBank/DDBJ databases">
        <title>Metagenome Assembled Genomes from an Advanced Water Purification Facility.</title>
        <authorList>
            <person name="Stamps B.W."/>
            <person name="Spear J.R."/>
        </authorList>
    </citation>
    <scope>NUCLEOTIDE SEQUENCE [LARGE SCALE GENOMIC DNA]</scope>
    <source>
        <strain evidence="4">Bin_27_1</strain>
    </source>
</reference>
<accession>A0A5C7STS9</accession>
<dbReference type="EMBL" id="CP001281">
    <property type="protein sequence ID" value="ACK53265.1"/>
    <property type="molecule type" value="Genomic_DNA"/>
</dbReference>
<organism evidence="3 5">
    <name type="scientific">Thauera aminoaromatica</name>
    <dbReference type="NCBI Taxonomy" id="164330"/>
    <lineage>
        <taxon>Bacteria</taxon>
        <taxon>Pseudomonadati</taxon>
        <taxon>Pseudomonadota</taxon>
        <taxon>Betaproteobacteria</taxon>
        <taxon>Rhodocyclales</taxon>
        <taxon>Zoogloeaceae</taxon>
        <taxon>Thauera</taxon>
    </lineage>
</organism>
<reference evidence="3 5" key="2">
    <citation type="journal article" date="2012" name="Stand. Genomic Sci.">
        <title>Complete genome sequence of Thauera aminoaromatica strain MZ1T.</title>
        <authorList>
            <person name="Jiang K."/>
            <person name="Sanseverino J."/>
            <person name="Chauhan A."/>
            <person name="Lucas S."/>
            <person name="Copeland A."/>
            <person name="Lapidus A."/>
            <person name="Del Rio T.G."/>
            <person name="Dalin E."/>
            <person name="Tice H."/>
            <person name="Bruce D."/>
            <person name="Goodwin L."/>
            <person name="Pitluck S."/>
            <person name="Sims D."/>
            <person name="Brettin T."/>
            <person name="Detter J.C."/>
            <person name="Han C."/>
            <person name="Chang Y.J."/>
            <person name="Larimer F."/>
            <person name="Land M."/>
            <person name="Hauser L."/>
            <person name="Kyrpides N.C."/>
            <person name="Mikhailova N."/>
            <person name="Moser S."/>
            <person name="Jegier P."/>
            <person name="Close D."/>
            <person name="Debruyn J.M."/>
            <person name="Wang Y."/>
            <person name="Layton A.C."/>
            <person name="Allen M.S."/>
            <person name="Sayler G.S."/>
        </authorList>
    </citation>
    <scope>NUCLEOTIDE SEQUENCE [LARGE SCALE GENOMIC DNA]</scope>
    <source>
        <strain evidence="3 5">MZ1T</strain>
    </source>
</reference>
<evidence type="ECO:0000313" key="4">
    <source>
        <dbReference type="EMBL" id="TXH87258.1"/>
    </source>
</evidence>
<evidence type="ECO:0000313" key="3">
    <source>
        <dbReference type="EMBL" id="ACK53265.1"/>
    </source>
</evidence>
<dbReference type="Proteomes" id="UP000002186">
    <property type="component" value="Chromosome"/>
</dbReference>
<evidence type="ECO:0000313" key="5">
    <source>
        <dbReference type="Proteomes" id="UP000002186"/>
    </source>
</evidence>
<protein>
    <submittedName>
        <fullName evidence="4">PepSY domain-containing protein</fullName>
    </submittedName>
</protein>
<dbReference type="HOGENOM" id="CLU_147864_3_0_4"/>
<gene>
    <name evidence="3" type="ordered locus">Tmz1t_0490</name>
    <name evidence="4" type="ORF">E6Q80_06540</name>
</gene>
<accession>C4ZL81</accession>
<feature type="chain" id="PRO_5042451266" evidence="1">
    <location>
        <begin position="29"/>
        <end position="109"/>
    </location>
</feature>
<feature type="signal peptide" evidence="1">
    <location>
        <begin position="1"/>
        <end position="28"/>
    </location>
</feature>
<reference evidence="5" key="1">
    <citation type="submission" date="2009-05" db="EMBL/GenBank/DDBJ databases">
        <title>Complete sequence of chromosome of Thauera sp. MZ1T.</title>
        <authorList>
            <consortium name="US DOE Joint Genome Institute"/>
            <person name="Lucas S."/>
            <person name="Copeland A."/>
            <person name="Lapidus A."/>
            <person name="Glavina del Rio T."/>
            <person name="Dalin E."/>
            <person name="Tice H."/>
            <person name="Bruce D."/>
            <person name="Goodwin L."/>
            <person name="Pitluck S."/>
            <person name="Sims D."/>
            <person name="Brettin T."/>
            <person name="Detter J.C."/>
            <person name="Han C."/>
            <person name="Larimer F."/>
            <person name="Land M."/>
            <person name="Hauser L."/>
            <person name="Kyrpides N."/>
            <person name="Mikhailova N."/>
            <person name="Sayler G.S."/>
        </authorList>
    </citation>
    <scope>NUCLEOTIDE SEQUENCE [LARGE SCALE GENOMIC DNA]</scope>
    <source>
        <strain evidence="5">MZ1T</strain>
    </source>
</reference>
<dbReference type="EMBL" id="SSFD01000089">
    <property type="protein sequence ID" value="TXH87258.1"/>
    <property type="molecule type" value="Genomic_DNA"/>
</dbReference>
<evidence type="ECO:0000256" key="1">
    <source>
        <dbReference type="SAM" id="SignalP"/>
    </source>
</evidence>
<dbReference type="STRING" id="85643.Tmz1t_0490"/>
<name>C4ZL81_THASP</name>
<evidence type="ECO:0000259" key="2">
    <source>
        <dbReference type="Pfam" id="PF13670"/>
    </source>
</evidence>
<dbReference type="KEGG" id="tmz:Tmz1t_0490"/>
<dbReference type="eggNOG" id="COG5591">
    <property type="taxonomic scope" value="Bacteria"/>
</dbReference>
<sequence length="109" mass="11448">MRATTLIATLALTGGLIGAGAAIAPAFAQSVTPAASPAAATTPAAQSSWMSLKDVQTKLEAAGYTDFREIERDKNKYEVKATDPQGQRVELDVDPVTGDVLKTEVKRSK</sequence>
<evidence type="ECO:0000313" key="6">
    <source>
        <dbReference type="Proteomes" id="UP000321192"/>
    </source>
</evidence>
<dbReference type="OrthoDB" id="8797209at2"/>
<dbReference type="RefSeq" id="WP_004265721.1">
    <property type="nucleotide sequence ID" value="NC_011662.2"/>
</dbReference>
<keyword evidence="1" id="KW-0732">Signal</keyword>
<proteinExistence type="predicted"/>
<dbReference type="Pfam" id="PF13670">
    <property type="entry name" value="PepSY_2"/>
    <property type="match status" value="1"/>
</dbReference>
<dbReference type="Proteomes" id="UP000321192">
    <property type="component" value="Unassembled WGS sequence"/>
</dbReference>